<dbReference type="SUPFAM" id="SSF109854">
    <property type="entry name" value="DinB/YfiT-like putative metalloenzymes"/>
    <property type="match status" value="1"/>
</dbReference>
<evidence type="ECO:0000259" key="1">
    <source>
        <dbReference type="Pfam" id="PF11716"/>
    </source>
</evidence>
<evidence type="ECO:0000313" key="3">
    <source>
        <dbReference type="Proteomes" id="UP000631553"/>
    </source>
</evidence>
<name>A0ABX2RMZ6_9ACTN</name>
<keyword evidence="3" id="KW-1185">Reference proteome</keyword>
<proteinExistence type="predicted"/>
<dbReference type="InterPro" id="IPR024344">
    <property type="entry name" value="MDMPI_metal-binding"/>
</dbReference>
<gene>
    <name evidence="2" type="ORF">HDA35_003716</name>
</gene>
<accession>A0ABX2RMZ6</accession>
<protein>
    <recommendedName>
        <fullName evidence="1">Mycothiol-dependent maleylpyruvate isomerase metal-binding domain-containing protein</fullName>
    </recommendedName>
</protein>
<dbReference type="RefSeq" id="WP_179803867.1">
    <property type="nucleotide sequence ID" value="NZ_JACCCQ010000001.1"/>
</dbReference>
<dbReference type="Pfam" id="PF11716">
    <property type="entry name" value="MDMPI_N"/>
    <property type="match status" value="1"/>
</dbReference>
<reference evidence="2 3" key="1">
    <citation type="submission" date="2020-07" db="EMBL/GenBank/DDBJ databases">
        <title>Sequencing the genomes of 1000 actinobacteria strains.</title>
        <authorList>
            <person name="Klenk H.-P."/>
        </authorList>
    </citation>
    <scope>NUCLEOTIDE SEQUENCE [LARGE SCALE GENOMIC DNA]</scope>
    <source>
        <strain evidence="2 3">DSM 43814</strain>
    </source>
</reference>
<comment type="caution">
    <text evidence="2">The sequence shown here is derived from an EMBL/GenBank/DDBJ whole genome shotgun (WGS) entry which is preliminary data.</text>
</comment>
<dbReference type="EMBL" id="JACCCQ010000001">
    <property type="protein sequence ID" value="NYF57885.1"/>
    <property type="molecule type" value="Genomic_DNA"/>
</dbReference>
<feature type="domain" description="Mycothiol-dependent maleylpyruvate isomerase metal-binding" evidence="1">
    <location>
        <begin position="17"/>
        <end position="64"/>
    </location>
</feature>
<dbReference type="Proteomes" id="UP000631553">
    <property type="component" value="Unassembled WGS sequence"/>
</dbReference>
<sequence length="178" mass="19768">MIFPQQRQDYFGALDWVTQLMAATQPRQLDARTPCENFDVRSMLGHLIGTAHRGVATARGIPTRDIPHVITDVSDSEFASTYTANDEIVWENHRYYALYVVDRPSLLQGLTTGVPVVHLGQRPAVDAVTAAVSAARWFVVYLWCPRGLRSSELSREAPAIPTPGFVPGMPLNRYLTAT</sequence>
<evidence type="ECO:0000313" key="2">
    <source>
        <dbReference type="EMBL" id="NYF57885.1"/>
    </source>
</evidence>
<organism evidence="2 3">
    <name type="scientific">Micromonospora purpureochromogenes</name>
    <dbReference type="NCBI Taxonomy" id="47872"/>
    <lineage>
        <taxon>Bacteria</taxon>
        <taxon>Bacillati</taxon>
        <taxon>Actinomycetota</taxon>
        <taxon>Actinomycetes</taxon>
        <taxon>Micromonosporales</taxon>
        <taxon>Micromonosporaceae</taxon>
        <taxon>Micromonospora</taxon>
    </lineage>
</organism>
<dbReference type="InterPro" id="IPR034660">
    <property type="entry name" value="DinB/YfiT-like"/>
</dbReference>